<dbReference type="InterPro" id="IPR014026">
    <property type="entry name" value="UDP-Glc/GDP-Man_DH_dimer"/>
</dbReference>
<dbReference type="Pfam" id="PF03720">
    <property type="entry name" value="UDPG_MGDP_dh_C"/>
    <property type="match status" value="1"/>
</dbReference>
<gene>
    <name evidence="5" type="ORF">KQ910_09890</name>
</gene>
<dbReference type="EMBL" id="JAHOPB010000001">
    <property type="protein sequence ID" value="MBU8874075.1"/>
    <property type="molecule type" value="Genomic_DNA"/>
</dbReference>
<dbReference type="Proteomes" id="UP000727907">
    <property type="component" value="Unassembled WGS sequence"/>
</dbReference>
<evidence type="ECO:0000256" key="3">
    <source>
        <dbReference type="PIRNR" id="PIRNR000124"/>
    </source>
</evidence>
<evidence type="ECO:0000313" key="5">
    <source>
        <dbReference type="EMBL" id="MBU8874075.1"/>
    </source>
</evidence>
<evidence type="ECO:0000259" key="4">
    <source>
        <dbReference type="SMART" id="SM00984"/>
    </source>
</evidence>
<dbReference type="PANTHER" id="PTHR43750:SF1">
    <property type="entry name" value="GDP-MANNOSE 6-DEHYDROGENASE"/>
    <property type="match status" value="1"/>
</dbReference>
<name>A0ABS6II16_9HYPH</name>
<feature type="domain" description="UDP-glucose/GDP-mannose dehydrogenase C-terminal" evidence="4">
    <location>
        <begin position="341"/>
        <end position="455"/>
    </location>
</feature>
<dbReference type="NCBIfam" id="TIGR03026">
    <property type="entry name" value="NDP-sugDHase"/>
    <property type="match status" value="1"/>
</dbReference>
<evidence type="ECO:0000256" key="1">
    <source>
        <dbReference type="ARBA" id="ARBA00023002"/>
    </source>
</evidence>
<dbReference type="Pfam" id="PF00984">
    <property type="entry name" value="UDPG_MGDP_dh"/>
    <property type="match status" value="1"/>
</dbReference>
<comment type="caution">
    <text evidence="5">The sequence shown here is derived from an EMBL/GenBank/DDBJ whole genome shotgun (WGS) entry which is preliminary data.</text>
</comment>
<keyword evidence="1 3" id="KW-0560">Oxidoreductase</keyword>
<dbReference type="PANTHER" id="PTHR43750">
    <property type="entry name" value="UDP-GLUCOSE 6-DEHYDROGENASE TUAD"/>
    <property type="match status" value="1"/>
</dbReference>
<comment type="catalytic activity">
    <reaction evidence="3">
        <text>UDP-alpha-D-glucose + 2 NAD(+) + H2O = UDP-alpha-D-glucuronate + 2 NADH + 3 H(+)</text>
        <dbReference type="Rhea" id="RHEA:23596"/>
        <dbReference type="ChEBI" id="CHEBI:15377"/>
        <dbReference type="ChEBI" id="CHEBI:15378"/>
        <dbReference type="ChEBI" id="CHEBI:57540"/>
        <dbReference type="ChEBI" id="CHEBI:57945"/>
        <dbReference type="ChEBI" id="CHEBI:58052"/>
        <dbReference type="ChEBI" id="CHEBI:58885"/>
        <dbReference type="EC" id="1.1.1.22"/>
    </reaction>
</comment>
<sequence length="467" mass="49701">MLYETRTFTTLNSAVSTADEALTLPAISVVGLGYVGAVSVACFAQLGHRVVGIDLDLSKVEQIAAGSSPIVEAGLGEALTDGVADDLITAHTNALDGVLETDITFVCVGTPSRADGTVDLSALKAVAGEIGSALALKSDYHLVVVRSTVPAGTTRRIVLPEIERVSGKRCGRDFGLCFHPEFLREGVAIADFYAPPKTVIGEHDERSGEMLARVYRSIEAPLLRTSIEAAEMVKYVDNTWHAVKVAFANEIGKICQSAEVDSHKVMDIFVQDRKLNLSPYYLKPGFAFGGSCLPKDVRAITGLAHANGVEVPLIDSLLRSNDSHIDHAFRLIAETGAKQVGLLGVTFKDGTDDLRESPQIDLLGRLIDAGYKVLAHDRNVNTAGVRLAGGYLKAANPATRVALQVLPDLLTDTAGELVSACDVIVVSHGTPDFIAALEARHPDSTVIDLVRLPAAVQDQPGYRGVCW</sequence>
<dbReference type="InterPro" id="IPR001732">
    <property type="entry name" value="UDP-Glc/GDP-Man_DH_N"/>
</dbReference>
<dbReference type="EC" id="1.1.1.22" evidence="3"/>
<comment type="similarity">
    <text evidence="3">Belongs to the UDP-glucose/GDP-mannose dehydrogenase family.</text>
</comment>
<dbReference type="PIRSF" id="PIRSF500134">
    <property type="entry name" value="UDPglc_DH_bac"/>
    <property type="match status" value="1"/>
</dbReference>
<proteinExistence type="inferred from homology"/>
<evidence type="ECO:0000256" key="2">
    <source>
        <dbReference type="ARBA" id="ARBA00023027"/>
    </source>
</evidence>
<reference evidence="5 6" key="1">
    <citation type="submission" date="2021-06" db="EMBL/GenBank/DDBJ databases">
        <authorList>
            <person name="Lee D.H."/>
        </authorList>
    </citation>
    <scope>NUCLEOTIDE SEQUENCE [LARGE SCALE GENOMIC DNA]</scope>
    <source>
        <strain evidence="5 6">MMS21-HV4-11</strain>
    </source>
</reference>
<dbReference type="Pfam" id="PF03721">
    <property type="entry name" value="UDPG_MGDP_dh_N"/>
    <property type="match status" value="1"/>
</dbReference>
<keyword evidence="6" id="KW-1185">Reference proteome</keyword>
<organism evidence="5 6">
    <name type="scientific">Reyranella humidisoli</name>
    <dbReference type="NCBI Taxonomy" id="2849149"/>
    <lineage>
        <taxon>Bacteria</taxon>
        <taxon>Pseudomonadati</taxon>
        <taxon>Pseudomonadota</taxon>
        <taxon>Alphaproteobacteria</taxon>
        <taxon>Hyphomicrobiales</taxon>
        <taxon>Reyranellaceae</taxon>
        <taxon>Reyranella</taxon>
    </lineage>
</organism>
<dbReference type="InterPro" id="IPR028357">
    <property type="entry name" value="UDPglc_DH_bac"/>
</dbReference>
<dbReference type="SMART" id="SM00984">
    <property type="entry name" value="UDPG_MGDP_dh_C"/>
    <property type="match status" value="1"/>
</dbReference>
<dbReference type="RefSeq" id="WP_216958977.1">
    <property type="nucleotide sequence ID" value="NZ_JAHOPB010000001.1"/>
</dbReference>
<dbReference type="InterPro" id="IPR014027">
    <property type="entry name" value="UDP-Glc/GDP-Man_DH_C"/>
</dbReference>
<dbReference type="PIRSF" id="PIRSF000124">
    <property type="entry name" value="UDPglc_GDPman_dh"/>
    <property type="match status" value="1"/>
</dbReference>
<protein>
    <recommendedName>
        <fullName evidence="3">UDP-glucose 6-dehydrogenase</fullName>
        <ecNumber evidence="3">1.1.1.22</ecNumber>
    </recommendedName>
</protein>
<accession>A0ABS6II16</accession>
<dbReference type="InterPro" id="IPR017476">
    <property type="entry name" value="UDP-Glc/GDP-Man"/>
</dbReference>
<evidence type="ECO:0000313" key="6">
    <source>
        <dbReference type="Proteomes" id="UP000727907"/>
    </source>
</evidence>
<keyword evidence="2 3" id="KW-0520">NAD</keyword>